<name>A0A1F7Y3H8_9BACT</name>
<comment type="caution">
    <text evidence="2">The sequence shown here is derived from an EMBL/GenBank/DDBJ whole genome shotgun (WGS) entry which is preliminary data.</text>
</comment>
<accession>A0A1F7Y3H8</accession>
<protein>
    <submittedName>
        <fullName evidence="2">Uncharacterized protein</fullName>
    </submittedName>
</protein>
<keyword evidence="1" id="KW-0472">Membrane</keyword>
<sequence length="119" mass="13005">MFNYSNPLYAVTTNGIGNPALSNTLRALNGVQFIQRLLPALITMLLIIGSIIFLFVFLLGAVQWISSGGDKAALESAKSKITNALIGIAILLTLFAIINLIEIFFGTRIRYFNINSIKL</sequence>
<reference evidence="2 3" key="1">
    <citation type="journal article" date="2016" name="Nat. Commun.">
        <title>Thousands of microbial genomes shed light on interconnected biogeochemical processes in an aquifer system.</title>
        <authorList>
            <person name="Anantharaman K."/>
            <person name="Brown C.T."/>
            <person name="Hug L.A."/>
            <person name="Sharon I."/>
            <person name="Castelle C.J."/>
            <person name="Probst A.J."/>
            <person name="Thomas B.C."/>
            <person name="Singh A."/>
            <person name="Wilkins M.J."/>
            <person name="Karaoz U."/>
            <person name="Brodie E.L."/>
            <person name="Williams K.H."/>
            <person name="Hubbard S.S."/>
            <person name="Banfield J.F."/>
        </authorList>
    </citation>
    <scope>NUCLEOTIDE SEQUENCE [LARGE SCALE GENOMIC DNA]</scope>
</reference>
<evidence type="ECO:0000313" key="2">
    <source>
        <dbReference type="EMBL" id="OGM21459.1"/>
    </source>
</evidence>
<organism evidence="2 3">
    <name type="scientific">Candidatus Woesebacteria bacterium RIFCSPHIGHO2_01_FULL_38_26b</name>
    <dbReference type="NCBI Taxonomy" id="1802491"/>
    <lineage>
        <taxon>Bacteria</taxon>
        <taxon>Candidatus Woeseibacteriota</taxon>
    </lineage>
</organism>
<keyword evidence="1" id="KW-1133">Transmembrane helix</keyword>
<evidence type="ECO:0000313" key="3">
    <source>
        <dbReference type="Proteomes" id="UP000176741"/>
    </source>
</evidence>
<evidence type="ECO:0000256" key="1">
    <source>
        <dbReference type="SAM" id="Phobius"/>
    </source>
</evidence>
<dbReference type="EMBL" id="MGGD01000009">
    <property type="protein sequence ID" value="OGM21459.1"/>
    <property type="molecule type" value="Genomic_DNA"/>
</dbReference>
<feature type="transmembrane region" description="Helical" evidence="1">
    <location>
        <begin position="37"/>
        <end position="65"/>
    </location>
</feature>
<dbReference type="AlphaFoldDB" id="A0A1F7Y3H8"/>
<keyword evidence="1" id="KW-0812">Transmembrane</keyword>
<proteinExistence type="predicted"/>
<gene>
    <name evidence="2" type="ORF">A2771_04065</name>
</gene>
<dbReference type="Proteomes" id="UP000176741">
    <property type="component" value="Unassembled WGS sequence"/>
</dbReference>
<feature type="transmembrane region" description="Helical" evidence="1">
    <location>
        <begin position="85"/>
        <end position="105"/>
    </location>
</feature>